<comment type="caution">
    <text evidence="1">The sequence shown here is derived from an EMBL/GenBank/DDBJ whole genome shotgun (WGS) entry which is preliminary data.</text>
</comment>
<organism evidence="1 2">
    <name type="scientific">Quillaja saponaria</name>
    <name type="common">Soap bark tree</name>
    <dbReference type="NCBI Taxonomy" id="32244"/>
    <lineage>
        <taxon>Eukaryota</taxon>
        <taxon>Viridiplantae</taxon>
        <taxon>Streptophyta</taxon>
        <taxon>Embryophyta</taxon>
        <taxon>Tracheophyta</taxon>
        <taxon>Spermatophyta</taxon>
        <taxon>Magnoliopsida</taxon>
        <taxon>eudicotyledons</taxon>
        <taxon>Gunneridae</taxon>
        <taxon>Pentapetalae</taxon>
        <taxon>rosids</taxon>
        <taxon>fabids</taxon>
        <taxon>Fabales</taxon>
        <taxon>Quillajaceae</taxon>
        <taxon>Quillaja</taxon>
    </lineage>
</organism>
<reference evidence="1" key="1">
    <citation type="journal article" date="2023" name="Science">
        <title>Elucidation of the pathway for biosynthesis of saponin adjuvants from the soapbark tree.</title>
        <authorList>
            <person name="Reed J."/>
            <person name="Orme A."/>
            <person name="El-Demerdash A."/>
            <person name="Owen C."/>
            <person name="Martin L.B.B."/>
            <person name="Misra R.C."/>
            <person name="Kikuchi S."/>
            <person name="Rejzek M."/>
            <person name="Martin A.C."/>
            <person name="Harkess A."/>
            <person name="Leebens-Mack J."/>
            <person name="Louveau T."/>
            <person name="Stephenson M.J."/>
            <person name="Osbourn A."/>
        </authorList>
    </citation>
    <scope>NUCLEOTIDE SEQUENCE</scope>
    <source>
        <strain evidence="1">S10</strain>
    </source>
</reference>
<dbReference type="KEGG" id="qsa:O6P43_018006"/>
<evidence type="ECO:0000313" key="1">
    <source>
        <dbReference type="EMBL" id="KAJ7962836.1"/>
    </source>
</evidence>
<accession>A0AAD7LSY6</accession>
<proteinExistence type="predicted"/>
<dbReference type="AlphaFoldDB" id="A0AAD7LSY6"/>
<dbReference type="Proteomes" id="UP001163823">
    <property type="component" value="Chromosome 7"/>
</dbReference>
<name>A0AAD7LSY6_QUISA</name>
<protein>
    <submittedName>
        <fullName evidence="1">Signal recognition particle 54 kDa protein</fullName>
    </submittedName>
</protein>
<gene>
    <name evidence="1" type="ORF">O6P43_018006</name>
</gene>
<sequence>MLDECERLAKLWKGLKIPKKGGMSSLSRNMNAQNISNLPPPQIRNQLGGIGGLQSFMRQIGSGNDMMGMFGGRNK</sequence>
<keyword evidence="2" id="KW-1185">Reference proteome</keyword>
<evidence type="ECO:0000313" key="2">
    <source>
        <dbReference type="Proteomes" id="UP001163823"/>
    </source>
</evidence>
<dbReference type="EMBL" id="JARAOO010000007">
    <property type="protein sequence ID" value="KAJ7962836.1"/>
    <property type="molecule type" value="Genomic_DNA"/>
</dbReference>